<sequence>MDKSKPIKPAPADRNKPKAPPRPILKATKNTRANNNSNPLKIQLFLNLESDLKIKARIKGSVQVKLT</sequence>
<evidence type="ECO:0000256" key="1">
    <source>
        <dbReference type="SAM" id="MobiDB-lite"/>
    </source>
</evidence>
<evidence type="ECO:0000313" key="2">
    <source>
        <dbReference type="EMBL" id="RCH78304.1"/>
    </source>
</evidence>
<keyword evidence="3" id="KW-1185">Reference proteome</keyword>
<protein>
    <submittedName>
        <fullName evidence="2">Uncharacterized protein</fullName>
    </submittedName>
</protein>
<feature type="compositionally biased region" description="Basic and acidic residues" evidence="1">
    <location>
        <begin position="1"/>
        <end position="16"/>
    </location>
</feature>
<dbReference type="OrthoDB" id="2873061at2759"/>
<accession>A0A367IKU4</accession>
<evidence type="ECO:0000313" key="3">
    <source>
        <dbReference type="Proteomes" id="UP000253551"/>
    </source>
</evidence>
<organism evidence="2 3">
    <name type="scientific">Rhizopus stolonifer</name>
    <name type="common">Rhizopus nigricans</name>
    <dbReference type="NCBI Taxonomy" id="4846"/>
    <lineage>
        <taxon>Eukaryota</taxon>
        <taxon>Fungi</taxon>
        <taxon>Fungi incertae sedis</taxon>
        <taxon>Mucoromycota</taxon>
        <taxon>Mucoromycotina</taxon>
        <taxon>Mucoromycetes</taxon>
        <taxon>Mucorales</taxon>
        <taxon>Mucorineae</taxon>
        <taxon>Rhizopodaceae</taxon>
        <taxon>Rhizopus</taxon>
    </lineage>
</organism>
<dbReference type="AlphaFoldDB" id="A0A367IKU4"/>
<name>A0A367IKU4_RHIST</name>
<dbReference type="EMBL" id="PJQM01007346">
    <property type="protein sequence ID" value="RCH78304.1"/>
    <property type="molecule type" value="Genomic_DNA"/>
</dbReference>
<comment type="caution">
    <text evidence="2">The sequence shown here is derived from an EMBL/GenBank/DDBJ whole genome shotgun (WGS) entry which is preliminary data.</text>
</comment>
<proteinExistence type="predicted"/>
<feature type="region of interest" description="Disordered" evidence="1">
    <location>
        <begin position="1"/>
        <end position="37"/>
    </location>
</feature>
<gene>
    <name evidence="2" type="ORF">CU098_007529</name>
</gene>
<dbReference type="Proteomes" id="UP000253551">
    <property type="component" value="Unassembled WGS sequence"/>
</dbReference>
<feature type="compositionally biased region" description="Polar residues" evidence="1">
    <location>
        <begin position="28"/>
        <end position="37"/>
    </location>
</feature>
<reference evidence="2 3" key="1">
    <citation type="journal article" date="2018" name="G3 (Bethesda)">
        <title>Phylogenetic and Phylogenomic Definition of Rhizopus Species.</title>
        <authorList>
            <person name="Gryganskyi A.P."/>
            <person name="Golan J."/>
            <person name="Dolatabadi S."/>
            <person name="Mondo S."/>
            <person name="Robb S."/>
            <person name="Idnurm A."/>
            <person name="Muszewska A."/>
            <person name="Steczkiewicz K."/>
            <person name="Masonjones S."/>
            <person name="Liao H.L."/>
            <person name="Gajdeczka M.T."/>
            <person name="Anike F."/>
            <person name="Vuek A."/>
            <person name="Anishchenko I.M."/>
            <person name="Voigt K."/>
            <person name="de Hoog G.S."/>
            <person name="Smith M.E."/>
            <person name="Heitman J."/>
            <person name="Vilgalys R."/>
            <person name="Stajich J.E."/>
        </authorList>
    </citation>
    <scope>NUCLEOTIDE SEQUENCE [LARGE SCALE GENOMIC DNA]</scope>
    <source>
        <strain evidence="2 3">LSU 92-RS-03</strain>
    </source>
</reference>